<organism evidence="1 2">
    <name type="scientific">Carnobacterium divergens</name>
    <name type="common">Lactobacillus divergens</name>
    <dbReference type="NCBI Taxonomy" id="2748"/>
    <lineage>
        <taxon>Bacteria</taxon>
        <taxon>Bacillati</taxon>
        <taxon>Bacillota</taxon>
        <taxon>Bacilli</taxon>
        <taxon>Lactobacillales</taxon>
        <taxon>Carnobacteriaceae</taxon>
        <taxon>Carnobacterium</taxon>
    </lineage>
</organism>
<comment type="caution">
    <text evidence="1">The sequence shown here is derived from an EMBL/GenBank/DDBJ whole genome shotgun (WGS) entry which is preliminary data.</text>
</comment>
<dbReference type="Proteomes" id="UP000297938">
    <property type="component" value="Unassembled WGS sequence"/>
</dbReference>
<dbReference type="EMBL" id="NRPP01000002">
    <property type="protein sequence ID" value="TFJ30493.1"/>
    <property type="molecule type" value="Genomic_DNA"/>
</dbReference>
<dbReference type="RefSeq" id="WP_135018877.1">
    <property type="nucleotide sequence ID" value="NZ_CBCPJX010000006.1"/>
</dbReference>
<name>A0A7Z8D2I4_CARDV</name>
<reference evidence="1 2" key="1">
    <citation type="journal article" date="2018" name="Int. J. Food Microbiol.">
        <title>Growth of Carnobacterium spp. isolated from chilled vacuum-packaged meat under relevant acidic conditions.</title>
        <authorList>
            <person name="Zhang P."/>
            <person name="Badoni M."/>
            <person name="Ganzle M."/>
            <person name="Yang X."/>
        </authorList>
    </citation>
    <scope>NUCLEOTIDE SEQUENCE [LARGE SCALE GENOMIC DNA]</scope>
    <source>
        <strain evidence="1 2">B2</strain>
    </source>
</reference>
<accession>A0A7Z8D2I4</accession>
<sequence>MSIEKIELPESNTKNRFDELLEKFEISKSEMTNEQLQGFAKAVLKYASSNEEANKYIDQLLADILEKEERKSKFEVGEYYFSHFGILKVSNLDAIAAIGDIYSVRTGNWMEGASVRDGSAYFDNARKATDEEIKLFKRAEMYHKHGRKLDELKSGDFVHYVNENSERTSSPRMPYDNVLAWIETIQRGNGAIYLTAEEHQEAHKKIVGE</sequence>
<dbReference type="AlphaFoldDB" id="A0A7Z8D2I4"/>
<proteinExistence type="predicted"/>
<evidence type="ECO:0000313" key="2">
    <source>
        <dbReference type="Proteomes" id="UP000297938"/>
    </source>
</evidence>
<gene>
    <name evidence="1" type="ORF">CKN69_00865</name>
</gene>
<evidence type="ECO:0000313" key="1">
    <source>
        <dbReference type="EMBL" id="TFJ30493.1"/>
    </source>
</evidence>
<protein>
    <submittedName>
        <fullName evidence="1">Uncharacterized protein</fullName>
    </submittedName>
</protein>